<keyword evidence="8" id="KW-1185">Reference proteome</keyword>
<dbReference type="SUPFAM" id="SSF48726">
    <property type="entry name" value="Immunoglobulin"/>
    <property type="match status" value="1"/>
</dbReference>
<gene>
    <name evidence="7" type="ORF">ACEWY4_017331</name>
</gene>
<feature type="region of interest" description="Disordered" evidence="4">
    <location>
        <begin position="381"/>
        <end position="463"/>
    </location>
</feature>
<reference evidence="7 8" key="1">
    <citation type="submission" date="2024-09" db="EMBL/GenBank/DDBJ databases">
        <title>A chromosome-level genome assembly of Gray's grenadier anchovy, Coilia grayii.</title>
        <authorList>
            <person name="Fu Z."/>
        </authorList>
    </citation>
    <scope>NUCLEOTIDE SEQUENCE [LARGE SCALE GENOMIC DNA]</scope>
    <source>
        <strain evidence="7">G4</strain>
        <tissue evidence="7">Muscle</tissue>
    </source>
</reference>
<name>A0ABD1JGI4_9TELE</name>
<comment type="caution">
    <text evidence="7">The sequence shown here is derived from an EMBL/GenBank/DDBJ whole genome shotgun (WGS) entry which is preliminary data.</text>
</comment>
<dbReference type="Gene3D" id="2.60.40.10">
    <property type="entry name" value="Immunoglobulins"/>
    <property type="match status" value="1"/>
</dbReference>
<feature type="region of interest" description="Disordered" evidence="4">
    <location>
        <begin position="227"/>
        <end position="246"/>
    </location>
</feature>
<feature type="compositionally biased region" description="Polar residues" evidence="4">
    <location>
        <begin position="411"/>
        <end position="433"/>
    </location>
</feature>
<proteinExistence type="predicted"/>
<protein>
    <recommendedName>
        <fullName evidence="6">Immunoglobulin domain-containing protein</fullName>
    </recommendedName>
</protein>
<dbReference type="InterPro" id="IPR036179">
    <property type="entry name" value="Ig-like_dom_sf"/>
</dbReference>
<evidence type="ECO:0000256" key="5">
    <source>
        <dbReference type="SAM" id="Phobius"/>
    </source>
</evidence>
<dbReference type="CDD" id="cd05716">
    <property type="entry name" value="IgV_pIgR_like"/>
    <property type="match status" value="1"/>
</dbReference>
<evidence type="ECO:0000259" key="6">
    <source>
        <dbReference type="SMART" id="SM00409"/>
    </source>
</evidence>
<dbReference type="PANTHER" id="PTHR11860">
    <property type="entry name" value="POLYMERIC-IMMUNOGLOBULIN RECEPTOR"/>
    <property type="match status" value="1"/>
</dbReference>
<dbReference type="InterPro" id="IPR013783">
    <property type="entry name" value="Ig-like_fold"/>
</dbReference>
<evidence type="ECO:0000256" key="4">
    <source>
        <dbReference type="SAM" id="MobiDB-lite"/>
    </source>
</evidence>
<evidence type="ECO:0000313" key="8">
    <source>
        <dbReference type="Proteomes" id="UP001591681"/>
    </source>
</evidence>
<keyword evidence="3 5" id="KW-0472">Membrane</keyword>
<dbReference type="InterPro" id="IPR050671">
    <property type="entry name" value="CD300_family_receptors"/>
</dbReference>
<dbReference type="PANTHER" id="PTHR11860:SF118">
    <property type="entry name" value="CMRF35-LIKE MOLECULE 3-RELATED"/>
    <property type="match status" value="1"/>
</dbReference>
<dbReference type="Proteomes" id="UP001591681">
    <property type="component" value="Unassembled WGS sequence"/>
</dbReference>
<feature type="transmembrane region" description="Helical" evidence="5">
    <location>
        <begin position="193"/>
        <end position="220"/>
    </location>
</feature>
<dbReference type="AlphaFoldDB" id="A0ABD1JGI4"/>
<evidence type="ECO:0000256" key="3">
    <source>
        <dbReference type="ARBA" id="ARBA00023136"/>
    </source>
</evidence>
<evidence type="ECO:0000256" key="1">
    <source>
        <dbReference type="ARBA" id="ARBA00004370"/>
    </source>
</evidence>
<accession>A0ABD1JGI4</accession>
<dbReference type="GO" id="GO:0016020">
    <property type="term" value="C:membrane"/>
    <property type="evidence" value="ECO:0007669"/>
    <property type="project" value="UniProtKB-SubCell"/>
</dbReference>
<dbReference type="InterPro" id="IPR003599">
    <property type="entry name" value="Ig_sub"/>
</dbReference>
<dbReference type="SMART" id="SM00409">
    <property type="entry name" value="IG"/>
    <property type="match status" value="1"/>
</dbReference>
<evidence type="ECO:0000313" key="7">
    <source>
        <dbReference type="EMBL" id="KAL2086272.1"/>
    </source>
</evidence>
<feature type="domain" description="Immunoglobulin" evidence="6">
    <location>
        <begin position="26"/>
        <end position="130"/>
    </location>
</feature>
<sequence>MKMITLKTMVMLTVYLISGPCLVMSVIRVTGYVGGSAQITCPYDGGYEGYSKYLCRGECSYGNKDKPVQTEDQETCATSGRLSLHDDIKARVFTVTITGLTAGDSGKYWCGVKTGFGKYDVYTEVALNVSPAPQMTDAPLIAPQMTDAPLIAPKMRDAPCKTTGVTDAPSTTAFLTYEVDDVLASQQAGISNFFYLVVCSVAAGAGLLLTLAVVLGCFAVKKKKGSETHDDTTSFINPPAESGTTRQRRAFEVDPLYECLELKQCGAPQAEHEGVGQQSCGKHPLLMVRGSSGRGAENEYESMNNTLTKTGKAAKNECASMANALSKAGNVVENEYESMSNTCRKVRKADENEYESMANTLSKDKRSMGNEYESMANTLSRDKNSMENEYESMASTLSKGKKNMENEYESMASTLSKGKNSMENEYESMASTLSRDKRSMESEYESMANTFSRGKRSMENDHI</sequence>
<dbReference type="InterPro" id="IPR013106">
    <property type="entry name" value="Ig_V-set"/>
</dbReference>
<keyword evidence="5" id="KW-1133">Transmembrane helix</keyword>
<comment type="subcellular location">
    <subcellularLocation>
        <location evidence="1">Membrane</location>
    </subcellularLocation>
</comment>
<organism evidence="7 8">
    <name type="scientific">Coilia grayii</name>
    <name type="common">Gray's grenadier anchovy</name>
    <dbReference type="NCBI Taxonomy" id="363190"/>
    <lineage>
        <taxon>Eukaryota</taxon>
        <taxon>Metazoa</taxon>
        <taxon>Chordata</taxon>
        <taxon>Craniata</taxon>
        <taxon>Vertebrata</taxon>
        <taxon>Euteleostomi</taxon>
        <taxon>Actinopterygii</taxon>
        <taxon>Neopterygii</taxon>
        <taxon>Teleostei</taxon>
        <taxon>Clupei</taxon>
        <taxon>Clupeiformes</taxon>
        <taxon>Clupeoidei</taxon>
        <taxon>Engraulidae</taxon>
        <taxon>Coilinae</taxon>
        <taxon>Coilia</taxon>
    </lineage>
</organism>
<dbReference type="Pfam" id="PF07686">
    <property type="entry name" value="V-set"/>
    <property type="match status" value="1"/>
</dbReference>
<evidence type="ECO:0000256" key="2">
    <source>
        <dbReference type="ARBA" id="ARBA00022692"/>
    </source>
</evidence>
<dbReference type="EMBL" id="JBHFQA010000015">
    <property type="protein sequence ID" value="KAL2086272.1"/>
    <property type="molecule type" value="Genomic_DNA"/>
</dbReference>
<keyword evidence="2 5" id="KW-0812">Transmembrane</keyword>